<evidence type="ECO:0000313" key="5">
    <source>
        <dbReference type="EMBL" id="ENH97886.1"/>
    </source>
</evidence>
<dbReference type="Gene3D" id="1.10.10.60">
    <property type="entry name" value="Homeodomain-like"/>
    <property type="match status" value="2"/>
</dbReference>
<dbReference type="Proteomes" id="UP000012283">
    <property type="component" value="Unassembled WGS sequence"/>
</dbReference>
<sequence>MNHQVHIDGYSYPLVQEIGLMEDRDGIFKHPDRQLDHLHVFIYVTRGKLHVVEDHVEYQLRSGSYLFLRKGVHHWGENFYNPGSSWYYIHFYDRNTAKQLDTYSPYRQTSFINEEAYESRIYLPKHDTVNSQNYIKKQLSSIMERYQSSHPLRPMLTSMSTYQLFLDLYTEKLHESSAKKSHRIIHQMIELFHNQKGRKLTSEEIASMMGMNYSYLSSLFKEHTGKSITQYQNERIIERAIQLFKNENKNVSEVSDTLGFTNPFYFSRVFKKTIGVSPSAYLEQIYR</sequence>
<dbReference type="SMART" id="SM00342">
    <property type="entry name" value="HTH_ARAC"/>
    <property type="match status" value="1"/>
</dbReference>
<dbReference type="InterPro" id="IPR054015">
    <property type="entry name" value="ExsA-like_N"/>
</dbReference>
<dbReference type="PANTHER" id="PTHR43280">
    <property type="entry name" value="ARAC-FAMILY TRANSCRIPTIONAL REGULATOR"/>
    <property type="match status" value="1"/>
</dbReference>
<dbReference type="Pfam" id="PF22200">
    <property type="entry name" value="ExsA_N"/>
    <property type="match status" value="1"/>
</dbReference>
<dbReference type="InterPro" id="IPR020449">
    <property type="entry name" value="Tscrpt_reg_AraC-type_HTH"/>
</dbReference>
<keyword evidence="6" id="KW-1185">Reference proteome</keyword>
<dbReference type="EMBL" id="APML01000012">
    <property type="protein sequence ID" value="ENH97886.1"/>
    <property type="molecule type" value="Genomic_DNA"/>
</dbReference>
<name>N4WXT2_9BACI</name>
<dbReference type="InterPro" id="IPR037923">
    <property type="entry name" value="HTH-like"/>
</dbReference>
<reference evidence="5 6" key="1">
    <citation type="submission" date="2013-03" db="EMBL/GenBank/DDBJ databases">
        <title>Draft genome sequence of Gracibacillus halophilus YIM-C55.5, a moderately halophilic and thermophilic organism from the Xiaochaidamu salt lake.</title>
        <authorList>
            <person name="Sugumar T."/>
            <person name="Polireddy D.R."/>
            <person name="Antony A."/>
            <person name="Madhava Y.R."/>
            <person name="Sivakumar N."/>
        </authorList>
    </citation>
    <scope>NUCLEOTIDE SEQUENCE [LARGE SCALE GENOMIC DNA]</scope>
    <source>
        <strain evidence="5 6">YIM-C55.5</strain>
    </source>
</reference>
<gene>
    <name evidence="5" type="ORF">J416_02976</name>
</gene>
<organism evidence="5 6">
    <name type="scientific">Gracilibacillus halophilus YIM-C55.5</name>
    <dbReference type="NCBI Taxonomy" id="1308866"/>
    <lineage>
        <taxon>Bacteria</taxon>
        <taxon>Bacillati</taxon>
        <taxon>Bacillota</taxon>
        <taxon>Bacilli</taxon>
        <taxon>Bacillales</taxon>
        <taxon>Bacillaceae</taxon>
        <taxon>Gracilibacillus</taxon>
    </lineage>
</organism>
<keyword evidence="2" id="KW-0238">DNA-binding</keyword>
<keyword evidence="1" id="KW-0805">Transcription regulation</keyword>
<dbReference type="SUPFAM" id="SSF51215">
    <property type="entry name" value="Regulatory protein AraC"/>
    <property type="match status" value="1"/>
</dbReference>
<dbReference type="AlphaFoldDB" id="N4WXT2"/>
<comment type="caution">
    <text evidence="5">The sequence shown here is derived from an EMBL/GenBank/DDBJ whole genome shotgun (WGS) entry which is preliminary data.</text>
</comment>
<dbReference type="STRING" id="1308866.J416_02976"/>
<dbReference type="OrthoDB" id="9807321at2"/>
<dbReference type="InterPro" id="IPR009057">
    <property type="entry name" value="Homeodomain-like_sf"/>
</dbReference>
<dbReference type="PANTHER" id="PTHR43280:SF2">
    <property type="entry name" value="HTH-TYPE TRANSCRIPTIONAL REGULATOR EXSA"/>
    <property type="match status" value="1"/>
</dbReference>
<dbReference type="PATRIC" id="fig|1308866.3.peg.603"/>
<evidence type="ECO:0000256" key="1">
    <source>
        <dbReference type="ARBA" id="ARBA00023015"/>
    </source>
</evidence>
<dbReference type="GO" id="GO:0043565">
    <property type="term" value="F:sequence-specific DNA binding"/>
    <property type="evidence" value="ECO:0007669"/>
    <property type="project" value="InterPro"/>
</dbReference>
<dbReference type="InterPro" id="IPR018060">
    <property type="entry name" value="HTH_AraC"/>
</dbReference>
<dbReference type="PROSITE" id="PS01124">
    <property type="entry name" value="HTH_ARAC_FAMILY_2"/>
    <property type="match status" value="1"/>
</dbReference>
<feature type="domain" description="HTH araC/xylS-type" evidence="4">
    <location>
        <begin position="186"/>
        <end position="284"/>
    </location>
</feature>
<evidence type="ECO:0000256" key="2">
    <source>
        <dbReference type="ARBA" id="ARBA00023125"/>
    </source>
</evidence>
<dbReference type="RefSeq" id="WP_003464397.1">
    <property type="nucleotide sequence ID" value="NZ_APML01000012.1"/>
</dbReference>
<evidence type="ECO:0000259" key="4">
    <source>
        <dbReference type="PROSITE" id="PS01124"/>
    </source>
</evidence>
<evidence type="ECO:0000256" key="3">
    <source>
        <dbReference type="ARBA" id="ARBA00023163"/>
    </source>
</evidence>
<dbReference type="InterPro" id="IPR014710">
    <property type="entry name" value="RmlC-like_jellyroll"/>
</dbReference>
<keyword evidence="3" id="KW-0804">Transcription</keyword>
<protein>
    <submittedName>
        <fullName evidence="5">PspC family transcriptional regulator</fullName>
    </submittedName>
</protein>
<dbReference type="GO" id="GO:0003700">
    <property type="term" value="F:DNA-binding transcription factor activity"/>
    <property type="evidence" value="ECO:0007669"/>
    <property type="project" value="InterPro"/>
</dbReference>
<proteinExistence type="predicted"/>
<dbReference type="eggNOG" id="COG2207">
    <property type="taxonomic scope" value="Bacteria"/>
</dbReference>
<accession>N4WXT2</accession>
<dbReference type="Pfam" id="PF12833">
    <property type="entry name" value="HTH_18"/>
    <property type="match status" value="1"/>
</dbReference>
<evidence type="ECO:0000313" key="6">
    <source>
        <dbReference type="Proteomes" id="UP000012283"/>
    </source>
</evidence>
<dbReference type="Gene3D" id="2.60.120.10">
    <property type="entry name" value="Jelly Rolls"/>
    <property type="match status" value="1"/>
</dbReference>
<dbReference type="SUPFAM" id="SSF46689">
    <property type="entry name" value="Homeodomain-like"/>
    <property type="match status" value="2"/>
</dbReference>
<dbReference type="PRINTS" id="PR00032">
    <property type="entry name" value="HTHARAC"/>
</dbReference>